<feature type="region of interest" description="Disordered" evidence="1">
    <location>
        <begin position="122"/>
        <end position="148"/>
    </location>
</feature>
<proteinExistence type="predicted"/>
<feature type="region of interest" description="Disordered" evidence="1">
    <location>
        <begin position="567"/>
        <end position="614"/>
    </location>
</feature>
<name>A0A9P7KJM5_9AGAR</name>
<feature type="compositionally biased region" description="Polar residues" evidence="1">
    <location>
        <begin position="377"/>
        <end position="389"/>
    </location>
</feature>
<feature type="region of interest" description="Disordered" evidence="1">
    <location>
        <begin position="654"/>
        <end position="688"/>
    </location>
</feature>
<dbReference type="Proteomes" id="UP000717328">
    <property type="component" value="Unassembled WGS sequence"/>
</dbReference>
<feature type="region of interest" description="Disordered" evidence="1">
    <location>
        <begin position="362"/>
        <end position="430"/>
    </location>
</feature>
<reference evidence="2" key="2">
    <citation type="submission" date="2021-10" db="EMBL/GenBank/DDBJ databases">
        <title>Phylogenomics reveals ancestral predisposition of the termite-cultivated fungus Termitomyces towards a domesticated lifestyle.</title>
        <authorList>
            <person name="Auxier B."/>
            <person name="Grum-Grzhimaylo A."/>
            <person name="Cardenas M.E."/>
            <person name="Lodge J.D."/>
            <person name="Laessoe T."/>
            <person name="Pedersen O."/>
            <person name="Smith M.E."/>
            <person name="Kuyper T.W."/>
            <person name="Franco-Molano E.A."/>
            <person name="Baroni T.J."/>
            <person name="Aanen D.K."/>
        </authorList>
    </citation>
    <scope>NUCLEOTIDE SEQUENCE</scope>
    <source>
        <strain evidence="2">D49</strain>
    </source>
</reference>
<dbReference type="AlphaFoldDB" id="A0A9P7KJM5"/>
<accession>A0A9P7KJM5</accession>
<feature type="compositionally biased region" description="Basic and acidic residues" evidence="1">
    <location>
        <begin position="742"/>
        <end position="755"/>
    </location>
</feature>
<gene>
    <name evidence="2" type="ORF">H0H81_003582</name>
</gene>
<evidence type="ECO:0000256" key="1">
    <source>
        <dbReference type="SAM" id="MobiDB-lite"/>
    </source>
</evidence>
<evidence type="ECO:0000313" key="2">
    <source>
        <dbReference type="EMBL" id="KAG5652813.1"/>
    </source>
</evidence>
<reference evidence="2" key="1">
    <citation type="submission" date="2021-02" db="EMBL/GenBank/DDBJ databases">
        <authorList>
            <person name="Nieuwenhuis M."/>
            <person name="Van De Peppel L.J.J."/>
        </authorList>
    </citation>
    <scope>NUCLEOTIDE SEQUENCE</scope>
    <source>
        <strain evidence="2">D49</strain>
    </source>
</reference>
<keyword evidence="3" id="KW-1185">Reference proteome</keyword>
<evidence type="ECO:0000313" key="3">
    <source>
        <dbReference type="Proteomes" id="UP000717328"/>
    </source>
</evidence>
<protein>
    <submittedName>
        <fullName evidence="2">Uncharacterized protein</fullName>
    </submittedName>
</protein>
<feature type="compositionally biased region" description="Acidic residues" evidence="1">
    <location>
        <begin position="405"/>
        <end position="416"/>
    </location>
</feature>
<sequence length="905" mass="98949">MAQALFDEHPLEQYLRSKAFKDPLYRAYPDVTALTDAGEARDLIPGSTVELELELDPLWGMDLAEDDRDLEEWRPLFLINIIEVFTAAISAMDVSSHPSPFVERFKYDVISSSLLALSLPSSHTRTPRSALPGQLEHSRTSSVETQQDTLTDLPVAAPESSYIIPSLALLMAAVLSHARYFLLALISFAITVYTFKAANDVPRHDMSPSLESLNDLIASSNEWESVVQEAISILENDERSSSTSYGSSTPTSSSSIRVALHSSLLTTQTQCDNVRQLFSALTSPSELSQLSEMYAPASPMVPSFQEGSSTRPLSLPATRRRTISIPPSDPFHVQNKRQTWNGEYSKLVQLGSPTTAASLAFKRREKRRSDLSAVRNIPSNSRLSKTASAPVTPMPMAPLQHVSEEEAEESEYEDAQAETPPSESPPYTAESPFGAAALALHRKRKSAGMEAFRLPPPSYFSPTSSSPPPPGISPRTPKTPQTATMASGSRFTPIQAARHPLSLSAINLALQSALAAKRYACSHLLALRFADEDDEGYWEDVRSIMGLLTSTLVDAASRLAGALTEVEQQKLRDQNPTPCASSFEDSDKSMDSSRSMDGMLSPPRPRRRPENISFAPLPSSVSRFAAHAEAVISALDDARDNLEECVAALRVETHSGTRGTSSDRRRRRPLSRALNLDHDSAPEEGSPALEAYERLRRELGVALRECERGRERLLEVVYPPELRAADDDEEDSGEDVPALGHDGSDDSDKPDRAFPFDDEGEAGQEQQYAVVAVEGADDATAHLLLATSSDHLPPPGIEQVFEAESGNIGVFTRERSRLTREERIQLVKARRESGMGGLGFVDLEVSQPIPATKKGVEKWGPGGEVVQELKDVIWKVGERRRRMADATAKLDTALDSVSPSEVVSP</sequence>
<organism evidence="2 3">
    <name type="scientific">Sphagnurus paluster</name>
    <dbReference type="NCBI Taxonomy" id="117069"/>
    <lineage>
        <taxon>Eukaryota</taxon>
        <taxon>Fungi</taxon>
        <taxon>Dikarya</taxon>
        <taxon>Basidiomycota</taxon>
        <taxon>Agaricomycotina</taxon>
        <taxon>Agaricomycetes</taxon>
        <taxon>Agaricomycetidae</taxon>
        <taxon>Agaricales</taxon>
        <taxon>Tricholomatineae</taxon>
        <taxon>Lyophyllaceae</taxon>
        <taxon>Sphagnurus</taxon>
    </lineage>
</organism>
<feature type="compositionally biased region" description="Low complexity" evidence="1">
    <location>
        <begin position="592"/>
        <end position="601"/>
    </location>
</feature>
<dbReference type="EMBL" id="JABCKI010000096">
    <property type="protein sequence ID" value="KAG5652813.1"/>
    <property type="molecule type" value="Genomic_DNA"/>
</dbReference>
<feature type="region of interest" description="Disordered" evidence="1">
    <location>
        <begin position="721"/>
        <end position="764"/>
    </location>
</feature>
<feature type="region of interest" description="Disordered" evidence="1">
    <location>
        <begin position="452"/>
        <end position="485"/>
    </location>
</feature>
<dbReference type="OrthoDB" id="21151at2759"/>
<comment type="caution">
    <text evidence="2">The sequence shown here is derived from an EMBL/GenBank/DDBJ whole genome shotgun (WGS) entry which is preliminary data.</text>
</comment>
<feature type="compositionally biased region" description="Pro residues" evidence="1">
    <location>
        <begin position="454"/>
        <end position="472"/>
    </location>
</feature>